<dbReference type="EMBL" id="FRAW01000001">
    <property type="protein sequence ID" value="SHK08233.1"/>
    <property type="molecule type" value="Genomic_DNA"/>
</dbReference>
<dbReference type="InterPro" id="IPR040372">
    <property type="entry name" value="YaeB-like"/>
</dbReference>
<dbReference type="PROSITE" id="PS01318">
    <property type="entry name" value="TSAA_1"/>
    <property type="match status" value="1"/>
</dbReference>
<comment type="similarity">
    <text evidence="2">Belongs to the tRNA methyltransferase O family.</text>
</comment>
<dbReference type="CDD" id="cd09281">
    <property type="entry name" value="UPF0066"/>
    <property type="match status" value="1"/>
</dbReference>
<reference evidence="5" key="1">
    <citation type="submission" date="2016-11" db="EMBL/GenBank/DDBJ databases">
        <authorList>
            <person name="Varghese N."/>
            <person name="Submissions S."/>
        </authorList>
    </citation>
    <scope>NUCLEOTIDE SEQUENCE [LARGE SCALE GENOMIC DNA]</scope>
    <source>
        <strain evidence="5">UWOS</strain>
    </source>
</reference>
<evidence type="ECO:0000256" key="1">
    <source>
        <dbReference type="ARBA" id="ARBA00022691"/>
    </source>
</evidence>
<dbReference type="PANTHER" id="PTHR12818">
    <property type="entry name" value="TRNA (ADENINE(37)-N6)-METHYLTRANSFERASE"/>
    <property type="match status" value="1"/>
</dbReference>
<dbReference type="PROSITE" id="PS51668">
    <property type="entry name" value="TSAA_2"/>
    <property type="match status" value="1"/>
</dbReference>
<name>A0A1M6PK11_9BACT</name>
<dbReference type="InterPro" id="IPR023368">
    <property type="entry name" value="UPF0066_cons_site"/>
</dbReference>
<gene>
    <name evidence="4" type="ORF">SAMN05720469_10110</name>
</gene>
<dbReference type="SUPFAM" id="SSF118196">
    <property type="entry name" value="YaeB-like"/>
    <property type="match status" value="1"/>
</dbReference>
<evidence type="ECO:0000259" key="3">
    <source>
        <dbReference type="PROSITE" id="PS51668"/>
    </source>
</evidence>
<keyword evidence="1" id="KW-0949">S-adenosyl-L-methionine</keyword>
<evidence type="ECO:0000256" key="2">
    <source>
        <dbReference type="ARBA" id="ARBA00033753"/>
    </source>
</evidence>
<keyword evidence="4" id="KW-0489">Methyltransferase</keyword>
<evidence type="ECO:0000313" key="4">
    <source>
        <dbReference type="EMBL" id="SHK08233.1"/>
    </source>
</evidence>
<keyword evidence="4" id="KW-0808">Transferase</keyword>
<feature type="domain" description="TsaA-like" evidence="3">
    <location>
        <begin position="5"/>
        <end position="141"/>
    </location>
</feature>
<dbReference type="Proteomes" id="UP000184275">
    <property type="component" value="Unassembled WGS sequence"/>
</dbReference>
<protein>
    <submittedName>
        <fullName evidence="4">tRNA-Thr(GGU) m(6)t(6)A37 methyltransferase TsaA</fullName>
    </submittedName>
</protein>
<dbReference type="InterPro" id="IPR036414">
    <property type="entry name" value="YaeB_N_sf"/>
</dbReference>
<dbReference type="GO" id="GO:0008168">
    <property type="term" value="F:methyltransferase activity"/>
    <property type="evidence" value="ECO:0007669"/>
    <property type="project" value="UniProtKB-KW"/>
</dbReference>
<dbReference type="InterPro" id="IPR036413">
    <property type="entry name" value="YaeB-like_sf"/>
</dbReference>
<proteinExistence type="inferred from homology"/>
<organism evidence="4 5">
    <name type="scientific">Fibrobacter intestinalis</name>
    <dbReference type="NCBI Taxonomy" id="28122"/>
    <lineage>
        <taxon>Bacteria</taxon>
        <taxon>Pseudomonadati</taxon>
        <taxon>Fibrobacterota</taxon>
        <taxon>Fibrobacteria</taxon>
        <taxon>Fibrobacterales</taxon>
        <taxon>Fibrobacteraceae</taxon>
        <taxon>Fibrobacter</taxon>
    </lineage>
</organism>
<evidence type="ECO:0000313" key="5">
    <source>
        <dbReference type="Proteomes" id="UP000184275"/>
    </source>
</evidence>
<dbReference type="NCBIfam" id="TIGR00104">
    <property type="entry name" value="tRNA_TsaA"/>
    <property type="match status" value="1"/>
</dbReference>
<keyword evidence="5" id="KW-1185">Reference proteome</keyword>
<dbReference type="RefSeq" id="WP_073301561.1">
    <property type="nucleotide sequence ID" value="NZ_FRAW01000001.1"/>
</dbReference>
<dbReference type="InterPro" id="IPR023370">
    <property type="entry name" value="TrmO-like_N"/>
</dbReference>
<dbReference type="GO" id="GO:0032259">
    <property type="term" value="P:methylation"/>
    <property type="evidence" value="ECO:0007669"/>
    <property type="project" value="UniProtKB-KW"/>
</dbReference>
<sequence>MPFTVEEIGYFTSKASFKYEVPRQGVFFRGHPGKIELLPHRGFEEALRDIEGFERIWVLFLFHRNAGWRPTVRPPVPPIDHERVGVFASRSPYRPNPIGISCVRLLSVENLTLNVDEADLLNGTPILDIKPYIPKADAFPEAKSGWVDLQNSLEWTVLSSPEFKAQSDWIAAACGWDLQSFAECQLCHSPLDASRRRVRVDSIRSRAELAFRTFRIAFSFDESRRQIELLQIYSGYSAEDLKAGEDIYGDKPIHRDFLAHFAQMPKA</sequence>
<dbReference type="PANTHER" id="PTHR12818:SF0">
    <property type="entry name" value="TRNA (ADENINE(37)-N6)-METHYLTRANSFERASE"/>
    <property type="match status" value="1"/>
</dbReference>
<dbReference type="AlphaFoldDB" id="A0A1M6PK11"/>
<dbReference type="Gene3D" id="2.40.30.70">
    <property type="entry name" value="YaeB-like"/>
    <property type="match status" value="1"/>
</dbReference>
<accession>A0A1M6PK11</accession>
<dbReference type="Pfam" id="PF01980">
    <property type="entry name" value="TrmO_N"/>
    <property type="match status" value="1"/>
</dbReference>